<keyword evidence="1" id="KW-0812">Transmembrane</keyword>
<accession>A0A9X3WIH9</accession>
<sequence length="63" mass="6846">MVLAVLFLLIAILCVIAVFRELKSQNFFAVGFAGISTLVFGFFAIATMYAEIVAMLTENTGTH</sequence>
<evidence type="ECO:0000256" key="1">
    <source>
        <dbReference type="SAM" id="Phobius"/>
    </source>
</evidence>
<feature type="transmembrane region" description="Helical" evidence="1">
    <location>
        <begin position="27"/>
        <end position="50"/>
    </location>
</feature>
<dbReference type="Pfam" id="PF10958">
    <property type="entry name" value="DUF2759"/>
    <property type="match status" value="1"/>
</dbReference>
<dbReference type="RefSeq" id="WP_259871367.1">
    <property type="nucleotide sequence ID" value="NZ_JAMQJZ010000001.1"/>
</dbReference>
<name>A0A9X3WIH9_9BACI</name>
<comment type="caution">
    <text evidence="2">The sequence shown here is derived from an EMBL/GenBank/DDBJ whole genome shotgun (WGS) entry which is preliminary data.</text>
</comment>
<keyword evidence="1" id="KW-1133">Transmembrane helix</keyword>
<dbReference type="EMBL" id="JAMQJZ010000001">
    <property type="protein sequence ID" value="MDC3419001.1"/>
    <property type="molecule type" value="Genomic_DNA"/>
</dbReference>
<evidence type="ECO:0000313" key="3">
    <source>
        <dbReference type="Proteomes" id="UP001145072"/>
    </source>
</evidence>
<organism evidence="2 3">
    <name type="scientific">Aquibacillus koreensis</name>
    <dbReference type="NCBI Taxonomy" id="279446"/>
    <lineage>
        <taxon>Bacteria</taxon>
        <taxon>Bacillati</taxon>
        <taxon>Bacillota</taxon>
        <taxon>Bacilli</taxon>
        <taxon>Bacillales</taxon>
        <taxon>Bacillaceae</taxon>
        <taxon>Aquibacillus</taxon>
    </lineage>
</organism>
<evidence type="ECO:0000313" key="2">
    <source>
        <dbReference type="EMBL" id="MDC3419001.1"/>
    </source>
</evidence>
<protein>
    <submittedName>
        <fullName evidence="2">DUF2759 domain-containing protein</fullName>
    </submittedName>
</protein>
<dbReference type="InterPro" id="IPR024490">
    <property type="entry name" value="DUF2759"/>
</dbReference>
<keyword evidence="3" id="KW-1185">Reference proteome</keyword>
<keyword evidence="1" id="KW-0472">Membrane</keyword>
<dbReference type="Proteomes" id="UP001145072">
    <property type="component" value="Unassembled WGS sequence"/>
</dbReference>
<reference evidence="2" key="1">
    <citation type="submission" date="2022-06" db="EMBL/GenBank/DDBJ databases">
        <title>Aquibacillus sp. a new bacterium isolated from soil saline samples.</title>
        <authorList>
            <person name="Galisteo C."/>
            <person name="De La Haba R."/>
            <person name="Sanchez-Porro C."/>
            <person name="Ventosa A."/>
        </authorList>
    </citation>
    <scope>NUCLEOTIDE SEQUENCE</scope>
    <source>
        <strain evidence="2">JCM 12387</strain>
    </source>
</reference>
<proteinExistence type="predicted"/>
<gene>
    <name evidence="2" type="ORF">NC661_01215</name>
</gene>
<dbReference type="AlphaFoldDB" id="A0A9X3WIH9"/>